<sequence length="266" mass="29492">MLPDPPSLAASTEERVPAATFAELAAERRFVKARIRVAKSAIAACHECPLLQQCRREVLEEVKLGRQPTNTVVAATAWNSRGLPDMHIHDPGSNAELEHHTLDVLAGTKLYRNIPDISWIPADLDPVPTIDEHLVSDVLHRYKSEAALKELPKRFVTQSLLDRKPKVSAEGRAVITYGEEREIVRRAVKQQMVPNTLATILGCGWDRAADLLCAYGGEVQDYTPGPQAARHRDLFAARERDTAARKQRIREAQAAMNSTGSHRMSA</sequence>
<dbReference type="RefSeq" id="WP_099699006.1">
    <property type="nucleotide sequence ID" value="NZ_NOVD01000076.1"/>
</dbReference>
<dbReference type="Proteomes" id="UP000230886">
    <property type="component" value="Unassembled WGS sequence"/>
</dbReference>
<protein>
    <submittedName>
        <fullName evidence="1">Uncharacterized protein</fullName>
    </submittedName>
</protein>
<evidence type="ECO:0000313" key="2">
    <source>
        <dbReference type="Proteomes" id="UP000230886"/>
    </source>
</evidence>
<evidence type="ECO:0000313" key="1">
    <source>
        <dbReference type="EMBL" id="PCK22287.1"/>
    </source>
</evidence>
<dbReference type="EMBL" id="NOVD01000076">
    <property type="protein sequence ID" value="PCK22287.1"/>
    <property type="molecule type" value="Genomic_DNA"/>
</dbReference>
<comment type="caution">
    <text evidence="1">The sequence shown here is derived from an EMBL/GenBank/DDBJ whole genome shotgun (WGS) entry which is preliminary data.</text>
</comment>
<gene>
    <name evidence="1" type="ORF">CHR55_32655</name>
</gene>
<accession>A0A2A5IZ78</accession>
<dbReference type="AlphaFoldDB" id="A0A2A5IZ78"/>
<reference evidence="1 2" key="1">
    <citation type="submission" date="2017-07" db="EMBL/GenBank/DDBJ databases">
        <title>Draft sequence of Rhodococcus enclensis 23b-28.</title>
        <authorList>
            <person name="Besaury L."/>
            <person name="Sancelme M."/>
            <person name="Amato P."/>
            <person name="Lallement A."/>
            <person name="Delort A.-M."/>
        </authorList>
    </citation>
    <scope>NUCLEOTIDE SEQUENCE [LARGE SCALE GENOMIC DNA]</scope>
    <source>
        <strain evidence="1 2">23b-28</strain>
    </source>
</reference>
<organism evidence="1 2">
    <name type="scientific">Rhodococcus qingshengii</name>
    <dbReference type="NCBI Taxonomy" id="334542"/>
    <lineage>
        <taxon>Bacteria</taxon>
        <taxon>Bacillati</taxon>
        <taxon>Actinomycetota</taxon>
        <taxon>Actinomycetes</taxon>
        <taxon>Mycobacteriales</taxon>
        <taxon>Nocardiaceae</taxon>
        <taxon>Rhodococcus</taxon>
        <taxon>Rhodococcus erythropolis group</taxon>
    </lineage>
</organism>
<proteinExistence type="predicted"/>
<name>A0A2A5IZ78_RHOSG</name>